<dbReference type="EMBL" id="ML178815">
    <property type="protein sequence ID" value="TFL06125.1"/>
    <property type="molecule type" value="Genomic_DNA"/>
</dbReference>
<accession>A0A5C3QVV0</accession>
<name>A0A5C3QVV0_9AGAR</name>
<feature type="region of interest" description="Disordered" evidence="1">
    <location>
        <begin position="190"/>
        <end position="233"/>
    </location>
</feature>
<evidence type="ECO:0000313" key="2">
    <source>
        <dbReference type="EMBL" id="TFL06125.1"/>
    </source>
</evidence>
<reference evidence="2 3" key="1">
    <citation type="journal article" date="2019" name="Nat. Ecol. Evol.">
        <title>Megaphylogeny resolves global patterns of mushroom evolution.</title>
        <authorList>
            <person name="Varga T."/>
            <person name="Krizsan K."/>
            <person name="Foldi C."/>
            <person name="Dima B."/>
            <person name="Sanchez-Garcia M."/>
            <person name="Sanchez-Ramirez S."/>
            <person name="Szollosi G.J."/>
            <person name="Szarkandi J.G."/>
            <person name="Papp V."/>
            <person name="Albert L."/>
            <person name="Andreopoulos W."/>
            <person name="Angelini C."/>
            <person name="Antonin V."/>
            <person name="Barry K.W."/>
            <person name="Bougher N.L."/>
            <person name="Buchanan P."/>
            <person name="Buyck B."/>
            <person name="Bense V."/>
            <person name="Catcheside P."/>
            <person name="Chovatia M."/>
            <person name="Cooper J."/>
            <person name="Damon W."/>
            <person name="Desjardin D."/>
            <person name="Finy P."/>
            <person name="Geml J."/>
            <person name="Haridas S."/>
            <person name="Hughes K."/>
            <person name="Justo A."/>
            <person name="Karasinski D."/>
            <person name="Kautmanova I."/>
            <person name="Kiss B."/>
            <person name="Kocsube S."/>
            <person name="Kotiranta H."/>
            <person name="LaButti K.M."/>
            <person name="Lechner B.E."/>
            <person name="Liimatainen K."/>
            <person name="Lipzen A."/>
            <person name="Lukacs Z."/>
            <person name="Mihaltcheva S."/>
            <person name="Morgado L.N."/>
            <person name="Niskanen T."/>
            <person name="Noordeloos M.E."/>
            <person name="Ohm R.A."/>
            <person name="Ortiz-Santana B."/>
            <person name="Ovrebo C."/>
            <person name="Racz N."/>
            <person name="Riley R."/>
            <person name="Savchenko A."/>
            <person name="Shiryaev A."/>
            <person name="Soop K."/>
            <person name="Spirin V."/>
            <person name="Szebenyi C."/>
            <person name="Tomsovsky M."/>
            <person name="Tulloss R.E."/>
            <person name="Uehling J."/>
            <person name="Grigoriev I.V."/>
            <person name="Vagvolgyi C."/>
            <person name="Papp T."/>
            <person name="Martin F.M."/>
            <person name="Miettinen O."/>
            <person name="Hibbett D.S."/>
            <person name="Nagy L.G."/>
        </authorList>
    </citation>
    <scope>NUCLEOTIDE SEQUENCE [LARGE SCALE GENOMIC DNA]</scope>
    <source>
        <strain evidence="2 3">CBS 309.79</strain>
    </source>
</reference>
<organism evidence="2 3">
    <name type="scientific">Pterulicium gracile</name>
    <dbReference type="NCBI Taxonomy" id="1884261"/>
    <lineage>
        <taxon>Eukaryota</taxon>
        <taxon>Fungi</taxon>
        <taxon>Dikarya</taxon>
        <taxon>Basidiomycota</taxon>
        <taxon>Agaricomycotina</taxon>
        <taxon>Agaricomycetes</taxon>
        <taxon>Agaricomycetidae</taxon>
        <taxon>Agaricales</taxon>
        <taxon>Pleurotineae</taxon>
        <taxon>Pterulaceae</taxon>
        <taxon>Pterulicium</taxon>
    </lineage>
</organism>
<feature type="compositionally biased region" description="Low complexity" evidence="1">
    <location>
        <begin position="200"/>
        <end position="219"/>
    </location>
</feature>
<protein>
    <submittedName>
        <fullName evidence="2">Uncharacterized protein</fullName>
    </submittedName>
</protein>
<sequence length="365" mass="39458">MSRQSPYHTQTDNYYSHDGRFCHECSIASSSSSYSPAAYSYEYSTPSPLYDAPSNSSSPSYDYHYEPQIRLATEFAQGRRSTSSYASSVSPSIMHPRTPATFEPLWSNGREVPPYDLAESTAAGTHMSPFPHLEKESSAYRSGLGGGSPGAEPIAAGADWGYDIDSRGEQIRCSSDGSYYGDRPNSDLARFYPSSNHRQPANISSTSSLSNALSLPTPSKRQAPASTRTEPSIVVHQPRPIRPIPIIALASLCSTACSPRFPSSFPISVASVAEIDPMSSAGIEVEMAASEDWRQAPEKSPFREGNDVLLFQPISPQVLAQYTDDSCDVEMSSIPTPLSPLVHSLVISTTAMRCDSCPKLPSISS</sequence>
<keyword evidence="3" id="KW-1185">Reference proteome</keyword>
<gene>
    <name evidence="2" type="ORF">BDV98DRAFT_139195</name>
</gene>
<evidence type="ECO:0000313" key="3">
    <source>
        <dbReference type="Proteomes" id="UP000305067"/>
    </source>
</evidence>
<dbReference type="AlphaFoldDB" id="A0A5C3QVV0"/>
<evidence type="ECO:0000256" key="1">
    <source>
        <dbReference type="SAM" id="MobiDB-lite"/>
    </source>
</evidence>
<dbReference type="Proteomes" id="UP000305067">
    <property type="component" value="Unassembled WGS sequence"/>
</dbReference>
<proteinExistence type="predicted"/>